<dbReference type="SUPFAM" id="SSF56176">
    <property type="entry name" value="FAD-binding/transporter-associated domain-like"/>
    <property type="match status" value="1"/>
</dbReference>
<reference evidence="8" key="1">
    <citation type="journal article" date="2021" name="IMA Fungus">
        <title>Genomic characterization of three marine fungi, including Emericellopsis atlantica sp. nov. with signatures of a generalist lifestyle and marine biomass degradation.</title>
        <authorList>
            <person name="Hagestad O.C."/>
            <person name="Hou L."/>
            <person name="Andersen J.H."/>
            <person name="Hansen E.H."/>
            <person name="Altermark B."/>
            <person name="Li C."/>
            <person name="Kuhnert E."/>
            <person name="Cox R.J."/>
            <person name="Crous P.W."/>
            <person name="Spatafora J.W."/>
            <person name="Lail K."/>
            <person name="Amirebrahimi M."/>
            <person name="Lipzen A."/>
            <person name="Pangilinan J."/>
            <person name="Andreopoulos W."/>
            <person name="Hayes R.D."/>
            <person name="Ng V."/>
            <person name="Grigoriev I.V."/>
            <person name="Jackson S.A."/>
            <person name="Sutton T.D.S."/>
            <person name="Dobson A.D.W."/>
            <person name="Rama T."/>
        </authorList>
    </citation>
    <scope>NUCLEOTIDE SEQUENCE</scope>
    <source>
        <strain evidence="8">TRa3180A</strain>
    </source>
</reference>
<dbReference type="PANTHER" id="PTHR42973:SF39">
    <property type="entry name" value="FAD-BINDING PCMH-TYPE DOMAIN-CONTAINING PROTEIN"/>
    <property type="match status" value="1"/>
</dbReference>
<feature type="chain" id="PRO_5040414074" evidence="7">
    <location>
        <begin position="20"/>
        <end position="488"/>
    </location>
</feature>
<proteinExistence type="inferred from homology"/>
<evidence type="ECO:0000256" key="6">
    <source>
        <dbReference type="SAM" id="MobiDB-lite"/>
    </source>
</evidence>
<dbReference type="InterPro" id="IPR050416">
    <property type="entry name" value="FAD-linked_Oxidoreductase"/>
</dbReference>
<keyword evidence="7" id="KW-0732">Signal</keyword>
<name>A0A9P7Z8L8_9HELO</name>
<dbReference type="EMBL" id="MU253770">
    <property type="protein sequence ID" value="KAG9247534.1"/>
    <property type="molecule type" value="Genomic_DNA"/>
</dbReference>
<evidence type="ECO:0000256" key="7">
    <source>
        <dbReference type="SAM" id="SignalP"/>
    </source>
</evidence>
<feature type="region of interest" description="Disordered" evidence="6">
    <location>
        <begin position="392"/>
        <end position="416"/>
    </location>
</feature>
<keyword evidence="9" id="KW-1185">Reference proteome</keyword>
<evidence type="ECO:0000313" key="9">
    <source>
        <dbReference type="Proteomes" id="UP000887226"/>
    </source>
</evidence>
<comment type="similarity">
    <text evidence="2">Belongs to the oxygen-dependent FAD-linked oxidoreductase family.</text>
</comment>
<dbReference type="Proteomes" id="UP000887226">
    <property type="component" value="Unassembled WGS sequence"/>
</dbReference>
<evidence type="ECO:0000256" key="1">
    <source>
        <dbReference type="ARBA" id="ARBA00001974"/>
    </source>
</evidence>
<comment type="cofactor">
    <cofactor evidence="1">
        <name>FAD</name>
        <dbReference type="ChEBI" id="CHEBI:57692"/>
    </cofactor>
</comment>
<evidence type="ECO:0000313" key="8">
    <source>
        <dbReference type="EMBL" id="KAG9247534.1"/>
    </source>
</evidence>
<dbReference type="Gene3D" id="3.30.465.10">
    <property type="match status" value="1"/>
</dbReference>
<dbReference type="AlphaFoldDB" id="A0A9P7Z8L8"/>
<protein>
    <submittedName>
        <fullName evidence="8">FAD binding domain-containing protein</fullName>
    </submittedName>
</protein>
<organism evidence="8 9">
    <name type="scientific">Calycina marina</name>
    <dbReference type="NCBI Taxonomy" id="1763456"/>
    <lineage>
        <taxon>Eukaryota</taxon>
        <taxon>Fungi</taxon>
        <taxon>Dikarya</taxon>
        <taxon>Ascomycota</taxon>
        <taxon>Pezizomycotina</taxon>
        <taxon>Leotiomycetes</taxon>
        <taxon>Helotiales</taxon>
        <taxon>Pezizellaceae</taxon>
        <taxon>Calycina</taxon>
    </lineage>
</organism>
<sequence>MEVSSILVALLPLGSLVLAQTIVVDNTTADNATVAPTVAVVDGSKIEPCVDLFQSGTVQFMDEVVANLTSLDLTKIDLFSFADSTNVANGILAKRAAARCKTYPGDALWPFLLLWKPCDVLLGCTLVQTILYASPCCDSFGNYDQEKCGFIQNNWTDGSETTWLTILSSENPTPINSVLFNGMTLLFAINFAHLLSLRLVVKNTGWAFNAKSTAFEVYQAANTYGVTTVGEGKTVMKGYILGGNFPMSTLYGMSAYQVLSMDVISANERLLTTNSTSNAVLFRTLRGDGVSSFGVFTLVVVKAYPKIAVATLTYVLSGTALSIFFNGFITYTKAEKYEYLTNQNLDGVMNKAELRALVALIECDNYYDAGYVSFPVEPWGSNAIRQAGRLSPKSEWENQTALNTNSRQSKPCRRQRDHPAWRDTVLHLVVAALWSPANTSANIKATRNKLTYTWVKSFQNPFPGAGAYMSEADYIEPNFQQPFLARHM</sequence>
<evidence type="ECO:0000256" key="4">
    <source>
        <dbReference type="ARBA" id="ARBA00022827"/>
    </source>
</evidence>
<dbReference type="GO" id="GO:0050660">
    <property type="term" value="F:flavin adenine dinucleotide binding"/>
    <property type="evidence" value="ECO:0007669"/>
    <property type="project" value="InterPro"/>
</dbReference>
<evidence type="ECO:0000256" key="2">
    <source>
        <dbReference type="ARBA" id="ARBA00005466"/>
    </source>
</evidence>
<dbReference type="PANTHER" id="PTHR42973">
    <property type="entry name" value="BINDING OXIDOREDUCTASE, PUTATIVE (AFU_ORTHOLOGUE AFUA_1G17690)-RELATED"/>
    <property type="match status" value="1"/>
</dbReference>
<gene>
    <name evidence="8" type="ORF">BJ878DRAFT_532531</name>
</gene>
<keyword evidence="3" id="KW-0285">Flavoprotein</keyword>
<accession>A0A9P7Z8L8</accession>
<dbReference type="InterPro" id="IPR016169">
    <property type="entry name" value="FAD-bd_PCMH_sub2"/>
</dbReference>
<comment type="caution">
    <text evidence="8">The sequence shown here is derived from an EMBL/GenBank/DDBJ whole genome shotgun (WGS) entry which is preliminary data.</text>
</comment>
<feature type="compositionally biased region" description="Polar residues" evidence="6">
    <location>
        <begin position="397"/>
        <end position="409"/>
    </location>
</feature>
<evidence type="ECO:0000256" key="5">
    <source>
        <dbReference type="ARBA" id="ARBA00023002"/>
    </source>
</evidence>
<dbReference type="OrthoDB" id="9983560at2759"/>
<dbReference type="InterPro" id="IPR036318">
    <property type="entry name" value="FAD-bd_PCMH-like_sf"/>
</dbReference>
<feature type="signal peptide" evidence="7">
    <location>
        <begin position="1"/>
        <end position="19"/>
    </location>
</feature>
<evidence type="ECO:0000256" key="3">
    <source>
        <dbReference type="ARBA" id="ARBA00022630"/>
    </source>
</evidence>
<dbReference type="GO" id="GO:0016491">
    <property type="term" value="F:oxidoreductase activity"/>
    <property type="evidence" value="ECO:0007669"/>
    <property type="project" value="UniProtKB-KW"/>
</dbReference>
<keyword evidence="4" id="KW-0274">FAD</keyword>
<keyword evidence="5" id="KW-0560">Oxidoreductase</keyword>